<keyword evidence="3" id="KW-1185">Reference proteome</keyword>
<keyword evidence="1" id="KW-0472">Membrane</keyword>
<protein>
    <submittedName>
        <fullName evidence="2">Uncharacterized protein</fullName>
    </submittedName>
</protein>
<dbReference type="EMBL" id="JAACJN010000028">
    <property type="protein sequence ID" value="KAF5388655.1"/>
    <property type="molecule type" value="Genomic_DNA"/>
</dbReference>
<reference evidence="2 3" key="1">
    <citation type="journal article" date="2020" name="ISME J.">
        <title>Uncovering the hidden diversity of litter-decomposition mechanisms in mushroom-forming fungi.</title>
        <authorList>
            <person name="Floudas D."/>
            <person name="Bentzer J."/>
            <person name="Ahren D."/>
            <person name="Johansson T."/>
            <person name="Persson P."/>
            <person name="Tunlid A."/>
        </authorList>
    </citation>
    <scope>NUCLEOTIDE SEQUENCE [LARGE SCALE GENOMIC DNA]</scope>
    <source>
        <strain evidence="2 3">CBS 406.79</strain>
    </source>
</reference>
<feature type="transmembrane region" description="Helical" evidence="1">
    <location>
        <begin position="115"/>
        <end position="133"/>
    </location>
</feature>
<organism evidence="2 3">
    <name type="scientific">Collybiopsis confluens</name>
    <dbReference type="NCBI Taxonomy" id="2823264"/>
    <lineage>
        <taxon>Eukaryota</taxon>
        <taxon>Fungi</taxon>
        <taxon>Dikarya</taxon>
        <taxon>Basidiomycota</taxon>
        <taxon>Agaricomycotina</taxon>
        <taxon>Agaricomycetes</taxon>
        <taxon>Agaricomycetidae</taxon>
        <taxon>Agaricales</taxon>
        <taxon>Marasmiineae</taxon>
        <taxon>Omphalotaceae</taxon>
        <taxon>Collybiopsis</taxon>
    </lineage>
</organism>
<evidence type="ECO:0000313" key="2">
    <source>
        <dbReference type="EMBL" id="KAF5388655.1"/>
    </source>
</evidence>
<gene>
    <name evidence="2" type="ORF">D9757_004737</name>
</gene>
<dbReference type="AlphaFoldDB" id="A0A8H5MBR9"/>
<name>A0A8H5MBR9_9AGAR</name>
<accession>A0A8H5MBR9</accession>
<feature type="transmembrane region" description="Helical" evidence="1">
    <location>
        <begin position="139"/>
        <end position="159"/>
    </location>
</feature>
<evidence type="ECO:0000313" key="3">
    <source>
        <dbReference type="Proteomes" id="UP000518752"/>
    </source>
</evidence>
<proteinExistence type="predicted"/>
<dbReference type="OrthoDB" id="2686513at2759"/>
<feature type="transmembrane region" description="Helical" evidence="1">
    <location>
        <begin position="362"/>
        <end position="385"/>
    </location>
</feature>
<feature type="transmembrane region" description="Helical" evidence="1">
    <location>
        <begin position="329"/>
        <end position="350"/>
    </location>
</feature>
<feature type="transmembrane region" description="Helical" evidence="1">
    <location>
        <begin position="211"/>
        <end position="232"/>
    </location>
</feature>
<comment type="caution">
    <text evidence="2">The sequence shown here is derived from an EMBL/GenBank/DDBJ whole genome shotgun (WGS) entry which is preliminary data.</text>
</comment>
<dbReference type="Proteomes" id="UP000518752">
    <property type="component" value="Unassembled WGS sequence"/>
</dbReference>
<keyword evidence="1" id="KW-0812">Transmembrane</keyword>
<sequence>MQDACPRSHQPRRRITFSEGIPLLGTGTSSAFLPIDTVLHARTYLILADFAGTGWQVMNLTTAQQISAAGQEKLLSSILDSFLVLGPSSDHLYFSFHVLTYPVRATTVFFFLNRYFAILGNIVVTVSLFATNLTESVDLLFHSRSSLILIFSNIELWALPYIPRAIASRDASHSLRYDPSYEPIPKCPNPERIPALLTIRIYALYHCSKRVLVGMVSTGLVLIALSIFSIFFGQSSQSEVTLVGCHTQLSFITSVQVAAAWEALFVYDSMLFVMILYRGYKTRHELRQQKIPLLLIILRDGSLYFGVMALANAINISTFYYPLWGRKVAAAWEALFVYDSILFVMILHRGYKTRHQLRRQKIPLLVIILRDGSLYFGVMALANAINISTFYYPLLYIRGVLCTFTSSLSVTLISRIMLNLHKIADSGLYTPYITTLQLDSENYSTFLAPPPSDRTVTREA</sequence>
<feature type="transmembrane region" description="Helical" evidence="1">
    <location>
        <begin position="391"/>
        <end position="413"/>
    </location>
</feature>
<evidence type="ECO:0000256" key="1">
    <source>
        <dbReference type="SAM" id="Phobius"/>
    </source>
</evidence>
<feature type="transmembrane region" description="Helical" evidence="1">
    <location>
        <begin position="258"/>
        <end position="280"/>
    </location>
</feature>
<feature type="transmembrane region" description="Helical" evidence="1">
    <location>
        <begin position="301"/>
        <end position="323"/>
    </location>
</feature>
<keyword evidence="1" id="KW-1133">Transmembrane helix</keyword>